<gene>
    <name evidence="2" type="ORF">SAMN05444405_10156</name>
</gene>
<keyword evidence="3" id="KW-1185">Reference proteome</keyword>
<dbReference type="Pfam" id="PF13568">
    <property type="entry name" value="OMP_b-brl_2"/>
    <property type="match status" value="1"/>
</dbReference>
<dbReference type="Proteomes" id="UP000184509">
    <property type="component" value="Unassembled WGS sequence"/>
</dbReference>
<sequence length="105" mass="11037">MYLELPVNMQARVHIEGDTNLLFSAGPYIAYGIGGKISSNVSSNDADTFGDNGLDEFDAGVGFGVGLEFGKVLVGLDGQLGLTKLNDVEGAAKNINFSVTLGYKF</sequence>
<name>A0A1M4SBR8_9BACE</name>
<feature type="domain" description="Outer membrane protein beta-barrel" evidence="1">
    <location>
        <begin position="2"/>
        <end position="85"/>
    </location>
</feature>
<dbReference type="EMBL" id="FQTV01000001">
    <property type="protein sequence ID" value="SHE29650.1"/>
    <property type="molecule type" value="Genomic_DNA"/>
</dbReference>
<dbReference type="InterPro" id="IPR025665">
    <property type="entry name" value="Beta-barrel_OMP_2"/>
</dbReference>
<organism evidence="2 3">
    <name type="scientific">Bacteroides luti</name>
    <dbReference type="NCBI Taxonomy" id="1297750"/>
    <lineage>
        <taxon>Bacteria</taxon>
        <taxon>Pseudomonadati</taxon>
        <taxon>Bacteroidota</taxon>
        <taxon>Bacteroidia</taxon>
        <taxon>Bacteroidales</taxon>
        <taxon>Bacteroidaceae</taxon>
        <taxon>Bacteroides</taxon>
    </lineage>
</organism>
<proteinExistence type="predicted"/>
<accession>A0A1M4SBR8</accession>
<evidence type="ECO:0000313" key="2">
    <source>
        <dbReference type="EMBL" id="SHE29650.1"/>
    </source>
</evidence>
<dbReference type="STRING" id="1297750.SAMN05444405_10156"/>
<evidence type="ECO:0000259" key="1">
    <source>
        <dbReference type="Pfam" id="PF13568"/>
    </source>
</evidence>
<reference evidence="2 3" key="1">
    <citation type="submission" date="2016-11" db="EMBL/GenBank/DDBJ databases">
        <authorList>
            <person name="Jaros S."/>
            <person name="Januszkiewicz K."/>
            <person name="Wedrychowicz H."/>
        </authorList>
    </citation>
    <scope>NUCLEOTIDE SEQUENCE [LARGE SCALE GENOMIC DNA]</scope>
    <source>
        <strain evidence="2 3">DSM 26991</strain>
    </source>
</reference>
<protein>
    <submittedName>
        <fullName evidence="2">Outer membrane insertion C-terminal signal</fullName>
    </submittedName>
</protein>
<evidence type="ECO:0000313" key="3">
    <source>
        <dbReference type="Proteomes" id="UP000184509"/>
    </source>
</evidence>
<dbReference type="AlphaFoldDB" id="A0A1M4SBR8"/>